<evidence type="ECO:0000313" key="5">
    <source>
        <dbReference type="Proteomes" id="UP001139012"/>
    </source>
</evidence>
<name>A0A9X1RES6_9BRAD</name>
<gene>
    <name evidence="4" type="ORF">L6637_04260</name>
    <name evidence="3" type="ORF">L6654_26695</name>
</gene>
<dbReference type="InterPro" id="IPR023393">
    <property type="entry name" value="START-like_dom_sf"/>
</dbReference>
<dbReference type="SUPFAM" id="SSF55961">
    <property type="entry name" value="Bet v1-like"/>
    <property type="match status" value="1"/>
</dbReference>
<sequence>MADQSIVHDTFVIERTYPKVAAKVFAAFSETSRKRRWFAESPDHDVEHYSMDFEVGGQESALYRFKKGTPFASIALAYDGRFLDIVADHRIVTASTMTLGDRRISASLVTAELRPKNSRTLLVLTHQAVFFEGADGPKLREAGWRALLDRLEPVV</sequence>
<accession>A0A9X1RES6</accession>
<proteinExistence type="inferred from homology"/>
<comment type="similarity">
    <text evidence="1">Belongs to the AHA1 family.</text>
</comment>
<dbReference type="EMBL" id="JAKLTY010000019">
    <property type="protein sequence ID" value="MCG2630222.1"/>
    <property type="molecule type" value="Genomic_DNA"/>
</dbReference>
<evidence type="ECO:0000259" key="2">
    <source>
        <dbReference type="Pfam" id="PF08327"/>
    </source>
</evidence>
<keyword evidence="5" id="KW-1185">Reference proteome</keyword>
<dbReference type="AlphaFoldDB" id="A0A9X1RES6"/>
<dbReference type="CDD" id="cd08900">
    <property type="entry name" value="SRPBCC_CalC_Aha1-like_7"/>
    <property type="match status" value="1"/>
</dbReference>
<dbReference type="InterPro" id="IPR013538">
    <property type="entry name" value="ASHA1/2-like_C"/>
</dbReference>
<dbReference type="Proteomes" id="UP001139012">
    <property type="component" value="Unassembled WGS sequence"/>
</dbReference>
<evidence type="ECO:0000313" key="6">
    <source>
        <dbReference type="Proteomes" id="UP001139054"/>
    </source>
</evidence>
<feature type="domain" description="Activator of Hsp90 ATPase homologue 1/2-like C-terminal" evidence="2">
    <location>
        <begin position="21"/>
        <end position="152"/>
    </location>
</feature>
<dbReference type="Pfam" id="PF08327">
    <property type="entry name" value="AHSA1"/>
    <property type="match status" value="1"/>
</dbReference>
<dbReference type="Gene3D" id="3.30.530.20">
    <property type="match status" value="1"/>
</dbReference>
<evidence type="ECO:0000256" key="1">
    <source>
        <dbReference type="ARBA" id="ARBA00006817"/>
    </source>
</evidence>
<dbReference type="EMBL" id="JAKLUA010000001">
    <property type="protein sequence ID" value="MCG2666147.1"/>
    <property type="molecule type" value="Genomic_DNA"/>
</dbReference>
<comment type="caution">
    <text evidence="3">The sequence shown here is derived from an EMBL/GenBank/DDBJ whole genome shotgun (WGS) entry which is preliminary data.</text>
</comment>
<dbReference type="Proteomes" id="UP001139054">
    <property type="component" value="Unassembled WGS sequence"/>
</dbReference>
<organism evidence="3 6">
    <name type="scientific">Bradyrhizobium zhengyangense</name>
    <dbReference type="NCBI Taxonomy" id="2911009"/>
    <lineage>
        <taxon>Bacteria</taxon>
        <taxon>Pseudomonadati</taxon>
        <taxon>Pseudomonadota</taxon>
        <taxon>Alphaproteobacteria</taxon>
        <taxon>Hyphomicrobiales</taxon>
        <taxon>Nitrobacteraceae</taxon>
        <taxon>Bradyrhizobium</taxon>
    </lineage>
</organism>
<evidence type="ECO:0000313" key="4">
    <source>
        <dbReference type="EMBL" id="MCG2666147.1"/>
    </source>
</evidence>
<protein>
    <submittedName>
        <fullName evidence="3">SRPBCC family protein</fullName>
    </submittedName>
</protein>
<evidence type="ECO:0000313" key="3">
    <source>
        <dbReference type="EMBL" id="MCG2630222.1"/>
    </source>
</evidence>
<dbReference type="RefSeq" id="WP_237869317.1">
    <property type="nucleotide sequence ID" value="NZ_JAKLTY010000019.1"/>
</dbReference>
<reference evidence="3" key="1">
    <citation type="submission" date="2022-01" db="EMBL/GenBank/DDBJ databases">
        <title>Genome sequnece data of strain Bradyrhizobium sp. nov.</title>
        <authorList>
            <person name="Zhang J."/>
        </authorList>
    </citation>
    <scope>NUCLEOTIDE SEQUENCE</scope>
    <source>
        <strain evidence="4">WYCCWR 12774</strain>
        <strain evidence="3">WYCCWR 13023</strain>
    </source>
</reference>